<evidence type="ECO:0000313" key="2">
    <source>
        <dbReference type="Proteomes" id="UP000227088"/>
    </source>
</evidence>
<dbReference type="EMBL" id="MABE01000267">
    <property type="protein sequence ID" value="OUS40716.1"/>
    <property type="molecule type" value="Genomic_DNA"/>
</dbReference>
<reference evidence="2" key="1">
    <citation type="journal article" date="2017" name="Proc. Natl. Acad. Sci. U.S.A.">
        <title>Simulation of Deepwater Horizon oil plume reveals substrate specialization within a complex community of hydrocarbon degraders.</title>
        <authorList>
            <person name="Hu P."/>
            <person name="Dubinsky E.A."/>
            <person name="Probst A.J."/>
            <person name="Wang J."/>
            <person name="Sieber C.M.K."/>
            <person name="Tom L.M."/>
            <person name="Gardinali P."/>
            <person name="Banfield J.F."/>
            <person name="Atlas R.M."/>
            <person name="Andersen G.L."/>
        </authorList>
    </citation>
    <scope>NUCLEOTIDE SEQUENCE [LARGE SCALE GENOMIC DNA]</scope>
</reference>
<protein>
    <recommendedName>
        <fullName evidence="3">Outer membrane protein beta-barrel domain-containing protein</fullName>
    </recommendedName>
</protein>
<dbReference type="AlphaFoldDB" id="A0A1Y5HTT7"/>
<organism evidence="1 2">
    <name type="scientific">Oleispira antarctica</name>
    <dbReference type="NCBI Taxonomy" id="188908"/>
    <lineage>
        <taxon>Bacteria</taxon>
        <taxon>Pseudomonadati</taxon>
        <taxon>Pseudomonadota</taxon>
        <taxon>Gammaproteobacteria</taxon>
        <taxon>Oceanospirillales</taxon>
        <taxon>Oceanospirillaceae</taxon>
        <taxon>Oleispira</taxon>
    </lineage>
</organism>
<comment type="caution">
    <text evidence="1">The sequence shown here is derived from an EMBL/GenBank/DDBJ whole genome shotgun (WGS) entry which is preliminary data.</text>
</comment>
<sequence length="194" mass="22120">MRKILTMVLLVLSTGFVYAEDLELIYQPKVLTPEKKSNLDVVEYKWLLGISAGQSLIANQDHSFTYAISANYLIWQQWYAAARISQKEWQLSHETSESAIAWSLGAGYSVLEGAAYIADGLTLPWQMYTEVMVGEQALDGSSASYIDGALGWQLHKNNTYAALEWRYFSVDDKRLQQIDSDKGYQWSLEFGRYF</sequence>
<evidence type="ECO:0000313" key="1">
    <source>
        <dbReference type="EMBL" id="OUS40716.1"/>
    </source>
</evidence>
<dbReference type="Proteomes" id="UP000227088">
    <property type="component" value="Unassembled WGS sequence"/>
</dbReference>
<evidence type="ECO:0008006" key="3">
    <source>
        <dbReference type="Google" id="ProtNLM"/>
    </source>
</evidence>
<gene>
    <name evidence="1" type="ORF">A9R00_04675</name>
</gene>
<proteinExistence type="predicted"/>
<accession>A0A1Y5HTT7</accession>
<name>A0A1Y5HTT7_OLEAN</name>